<reference evidence="2 3" key="1">
    <citation type="journal article" date="2020" name="Antonie Van Leeuwenhoek">
        <title>Rhodopirellula heiligendammensis sp. nov., Rhodopirellula pilleata sp. nov., and Rhodopirellula solitaria sp. nov. isolated from natural or artificial marine surfaces in Northern Germany and California, USA, and emended description of the genus Rhodopirellula.</title>
        <authorList>
            <person name="Kallscheuer N."/>
            <person name="Wiegand S."/>
            <person name="Jogler M."/>
            <person name="Boedeker C."/>
            <person name="Peeters S.H."/>
            <person name="Rast P."/>
            <person name="Heuer A."/>
            <person name="Jetten M.S.M."/>
            <person name="Rohde M."/>
            <person name="Jogler C."/>
        </authorList>
    </citation>
    <scope>NUCLEOTIDE SEQUENCE [LARGE SCALE GENOMIC DNA]</scope>
    <source>
        <strain evidence="2 3">Poly21</strain>
    </source>
</reference>
<keyword evidence="1" id="KW-1133">Transmembrane helix</keyword>
<proteinExistence type="predicted"/>
<sequence length="417" mass="47680">MSNLRGGWDGHPQQLDLGIRLSDPLRFLGNELFKDDIMSNTTLRDLLCLTRLCALFALAIFGCVFACSTVHATDFENGRPLTTEEKAARYDAMTHQDWFAGKRYLYRVRCVFDSKTSPPIQLQGKRVDLLAETERELIIGKPYRGSGIFPVYIAYKIENPGIPIYEDDQVIWKWYAFNGKESRSWENNLFDEHSQGSYHDGAVSAQNSARLLTFDPFFELLTGLSRYRCSGGSVPKLPYSFDEIDSREIDYPPFGTCVESRAKALDESDGTLTNITLDAPEYLTIFASSDRQEYRPVTEIATYNQQRFPAKGSQRDIGCTWEYELISVEDFETPARAADWFPNWPRGTSFTDRTRDKILRIPFSSDERKAIQDYILTTQKLGLPAIGWSLWTWVNALILMILVSLIGFKVYKSIRAE</sequence>
<accession>A0A5C6BUQ0</accession>
<organism evidence="2 3">
    <name type="scientific">Allorhodopirellula heiligendammensis</name>
    <dbReference type="NCBI Taxonomy" id="2714739"/>
    <lineage>
        <taxon>Bacteria</taxon>
        <taxon>Pseudomonadati</taxon>
        <taxon>Planctomycetota</taxon>
        <taxon>Planctomycetia</taxon>
        <taxon>Pirellulales</taxon>
        <taxon>Pirellulaceae</taxon>
        <taxon>Allorhodopirellula</taxon>
    </lineage>
</organism>
<dbReference type="OrthoDB" id="9817712at2"/>
<comment type="caution">
    <text evidence="2">The sequence shown here is derived from an EMBL/GenBank/DDBJ whole genome shotgun (WGS) entry which is preliminary data.</text>
</comment>
<dbReference type="AlphaFoldDB" id="A0A5C6BUQ0"/>
<keyword evidence="1" id="KW-0812">Transmembrane</keyword>
<evidence type="ECO:0000256" key="1">
    <source>
        <dbReference type="SAM" id="Phobius"/>
    </source>
</evidence>
<keyword evidence="3" id="KW-1185">Reference proteome</keyword>
<dbReference type="EMBL" id="SJPU01000002">
    <property type="protein sequence ID" value="TWU16003.1"/>
    <property type="molecule type" value="Genomic_DNA"/>
</dbReference>
<evidence type="ECO:0000313" key="3">
    <source>
        <dbReference type="Proteomes" id="UP000319908"/>
    </source>
</evidence>
<evidence type="ECO:0000313" key="2">
    <source>
        <dbReference type="EMBL" id="TWU16003.1"/>
    </source>
</evidence>
<keyword evidence="1" id="KW-0472">Membrane</keyword>
<gene>
    <name evidence="2" type="ORF">Poly21_32080</name>
</gene>
<feature type="transmembrane region" description="Helical" evidence="1">
    <location>
        <begin position="390"/>
        <end position="411"/>
    </location>
</feature>
<protein>
    <submittedName>
        <fullName evidence="2">Uncharacterized protein</fullName>
    </submittedName>
</protein>
<dbReference type="Proteomes" id="UP000319908">
    <property type="component" value="Unassembled WGS sequence"/>
</dbReference>
<name>A0A5C6BUQ0_9BACT</name>